<dbReference type="PRINTS" id="PR00111">
    <property type="entry name" value="ABHYDROLASE"/>
</dbReference>
<dbReference type="Proteomes" id="UP000887567">
    <property type="component" value="Unplaced"/>
</dbReference>
<evidence type="ECO:0000256" key="4">
    <source>
        <dbReference type="ARBA" id="ARBA00042703"/>
    </source>
</evidence>
<organism evidence="13 14">
    <name type="scientific">Exaiptasia diaphana</name>
    <name type="common">Tropical sea anemone</name>
    <name type="synonym">Aiptasia pulchella</name>
    <dbReference type="NCBI Taxonomy" id="2652724"/>
    <lineage>
        <taxon>Eukaryota</taxon>
        <taxon>Metazoa</taxon>
        <taxon>Cnidaria</taxon>
        <taxon>Anthozoa</taxon>
        <taxon>Hexacorallia</taxon>
        <taxon>Actiniaria</taxon>
        <taxon>Aiptasiidae</taxon>
        <taxon>Exaiptasia</taxon>
    </lineage>
</organism>
<comment type="catalytic activity">
    <reaction evidence="10">
        <text>1-octadecanoyl-2-(9Z-octadecenoyl)-sn-glycerol + H2O = 2-(9Z-octadecenoyl)-glycerol + octadecanoate + H(+)</text>
        <dbReference type="Rhea" id="RHEA:77103"/>
        <dbReference type="ChEBI" id="CHEBI:15377"/>
        <dbReference type="ChEBI" id="CHEBI:15378"/>
        <dbReference type="ChEBI" id="CHEBI:25629"/>
        <dbReference type="ChEBI" id="CHEBI:73990"/>
        <dbReference type="ChEBI" id="CHEBI:75468"/>
    </reaction>
</comment>
<dbReference type="PANTHER" id="PTHR46118:SF4">
    <property type="entry name" value="PROTEIN ABHD11"/>
    <property type="match status" value="1"/>
</dbReference>
<keyword evidence="14" id="KW-1185">Reference proteome</keyword>
<comment type="catalytic activity">
    <reaction evidence="11">
        <text>1-octadecanoyl-2-(5Z,8Z,11Z,14Z-eicosatetraenoyl)-sn-glycerol + H2O = 2-(5Z,8Z,11Z,14Z-eicosatetraenoyl)-glycerol + octadecanoate + H(+)</text>
        <dbReference type="Rhea" id="RHEA:38507"/>
        <dbReference type="ChEBI" id="CHEBI:15377"/>
        <dbReference type="ChEBI" id="CHEBI:15378"/>
        <dbReference type="ChEBI" id="CHEBI:25629"/>
        <dbReference type="ChEBI" id="CHEBI:52392"/>
        <dbReference type="ChEBI" id="CHEBI:75728"/>
    </reaction>
</comment>
<comment type="catalytic activity">
    <reaction evidence="9">
        <text>1,2-didecanoylglycerol + H2O = decanoylglycerol + decanoate + H(+)</text>
        <dbReference type="Rhea" id="RHEA:48596"/>
        <dbReference type="ChEBI" id="CHEBI:11152"/>
        <dbReference type="ChEBI" id="CHEBI:15377"/>
        <dbReference type="ChEBI" id="CHEBI:15378"/>
        <dbReference type="ChEBI" id="CHEBI:27689"/>
        <dbReference type="ChEBI" id="CHEBI:90605"/>
    </reaction>
</comment>
<evidence type="ECO:0000256" key="5">
    <source>
        <dbReference type="ARBA" id="ARBA00043667"/>
    </source>
</evidence>
<evidence type="ECO:0000256" key="3">
    <source>
        <dbReference type="ARBA" id="ARBA00026104"/>
    </source>
</evidence>
<evidence type="ECO:0000256" key="11">
    <source>
        <dbReference type="ARBA" id="ARBA00048919"/>
    </source>
</evidence>
<evidence type="ECO:0000256" key="1">
    <source>
        <dbReference type="ARBA" id="ARBA00008645"/>
    </source>
</evidence>
<protein>
    <recommendedName>
        <fullName evidence="7">sn-1-specific diacylglycerol lipase ABHD11</fullName>
        <ecNumber evidence="3">3.1.1.116</ecNumber>
    </recommendedName>
    <alternativeName>
        <fullName evidence="4">Alpha/beta hydrolase domain-containing protein 11</fullName>
    </alternativeName>
</protein>
<dbReference type="GO" id="GO:0052689">
    <property type="term" value="F:carboxylic ester hydrolase activity"/>
    <property type="evidence" value="ECO:0007669"/>
    <property type="project" value="TreeGrafter"/>
</dbReference>
<comment type="catalytic activity">
    <reaction evidence="5">
        <text>a 1,2-diacyl-sn-glycerol + H2O = a 2-acylglycerol + a fatty acid + H(+)</text>
        <dbReference type="Rhea" id="RHEA:33275"/>
        <dbReference type="ChEBI" id="CHEBI:15377"/>
        <dbReference type="ChEBI" id="CHEBI:15378"/>
        <dbReference type="ChEBI" id="CHEBI:17389"/>
        <dbReference type="ChEBI" id="CHEBI:17815"/>
        <dbReference type="ChEBI" id="CHEBI:28868"/>
        <dbReference type="EC" id="3.1.1.116"/>
    </reaction>
</comment>
<dbReference type="Pfam" id="PF00561">
    <property type="entry name" value="Abhydrolase_1"/>
    <property type="match status" value="1"/>
</dbReference>
<comment type="similarity">
    <text evidence="1">Belongs to the AB hydrolase superfamily.</text>
</comment>
<keyword evidence="2" id="KW-0378">Hydrolase</keyword>
<name>A0A913Y214_EXADI</name>
<proteinExistence type="inferred from homology"/>
<dbReference type="SUPFAM" id="SSF53474">
    <property type="entry name" value="alpha/beta-Hydrolases"/>
    <property type="match status" value="1"/>
</dbReference>
<dbReference type="InterPro" id="IPR000639">
    <property type="entry name" value="Epox_hydrolase-like"/>
</dbReference>
<dbReference type="InterPro" id="IPR000073">
    <property type="entry name" value="AB_hydrolase_1"/>
</dbReference>
<dbReference type="GeneID" id="110250937"/>
<feature type="domain" description="AB hydrolase-1" evidence="12">
    <location>
        <begin position="62"/>
        <end position="297"/>
    </location>
</feature>
<evidence type="ECO:0000256" key="7">
    <source>
        <dbReference type="ARBA" id="ARBA00044064"/>
    </source>
</evidence>
<dbReference type="PANTHER" id="PTHR46118">
    <property type="entry name" value="PROTEIN ABHD11"/>
    <property type="match status" value="1"/>
</dbReference>
<dbReference type="EnsemblMetazoa" id="XM_021057597.2">
    <property type="protein sequence ID" value="XP_020913256.1"/>
    <property type="gene ID" value="LOC110250937"/>
</dbReference>
<accession>A0A913Y214</accession>
<dbReference type="AlphaFoldDB" id="A0A913Y214"/>
<comment type="catalytic activity">
    <reaction evidence="6">
        <text>a 1,3-diacyl-sn-glycerol + H2O = a 1-acyl-sn-glycerol + a fatty acid + H(+)</text>
        <dbReference type="Rhea" id="RHEA:38503"/>
        <dbReference type="ChEBI" id="CHEBI:15377"/>
        <dbReference type="ChEBI" id="CHEBI:15378"/>
        <dbReference type="ChEBI" id="CHEBI:28868"/>
        <dbReference type="ChEBI" id="CHEBI:64683"/>
        <dbReference type="ChEBI" id="CHEBI:77272"/>
    </reaction>
</comment>
<dbReference type="OMA" id="FLGMSDN"/>
<dbReference type="EC" id="3.1.1.116" evidence="3"/>
<evidence type="ECO:0000256" key="8">
    <source>
        <dbReference type="ARBA" id="ARBA00048283"/>
    </source>
</evidence>
<dbReference type="KEGG" id="epa:110250937"/>
<dbReference type="FunFam" id="3.40.50.1820:FF:000039">
    <property type="entry name" value="Esterase ybfF"/>
    <property type="match status" value="1"/>
</dbReference>
<evidence type="ECO:0000259" key="12">
    <source>
        <dbReference type="Pfam" id="PF00561"/>
    </source>
</evidence>
<evidence type="ECO:0000313" key="14">
    <source>
        <dbReference type="Proteomes" id="UP000887567"/>
    </source>
</evidence>
<evidence type="ECO:0000256" key="10">
    <source>
        <dbReference type="ARBA" id="ARBA00048513"/>
    </source>
</evidence>
<dbReference type="OrthoDB" id="8119704at2759"/>
<dbReference type="InterPro" id="IPR029058">
    <property type="entry name" value="AB_hydrolase_fold"/>
</dbReference>
<evidence type="ECO:0000256" key="2">
    <source>
        <dbReference type="ARBA" id="ARBA00022801"/>
    </source>
</evidence>
<comment type="catalytic activity">
    <reaction evidence="8">
        <text>1-octadecanoyl-2-(4Z,7Z,10Z,13Z,16Z,19Z-docosahexaenoyl)-sn-glycerol + H2O = 2-(4Z,7Z,10Z,13Z,16Z,19Z-docosahexaenoyl)-glycerol + octadecanoate + H(+)</text>
        <dbReference type="Rhea" id="RHEA:77107"/>
        <dbReference type="ChEBI" id="CHEBI:15377"/>
        <dbReference type="ChEBI" id="CHEBI:15378"/>
        <dbReference type="ChEBI" id="CHEBI:25629"/>
        <dbReference type="ChEBI" id="CHEBI:77129"/>
        <dbReference type="ChEBI" id="CHEBI:186738"/>
    </reaction>
</comment>
<sequence length="311" mass="35522">MYKNLTKNARQIMEFYNLKVHPGYVRRNLCRASYNELFTSSPVRLSYAKIEGEDTDPDPSPPPLFILHGLFGAKKNWRSIGKALNAKTGRQVISIDARNHGSSEHSDEMNYFVQALDAKNLLEELDIEKTVLIGHSMGGKVAMTLALSFPDLVEKVIIVDSSPTPSISDEDIQKYLKVKLQMNLSQIRDKKEAENLMKSEIESSIMSQFFLANLIPLPEGGFRWRINLEAIENNLQDLMAFPSHFPHQQFNGEVLFIGGGNSKYIQEKDFHIIYSLFPKAEITYIPDCGHWVHAQKPRELMQLILDFLHKK</sequence>
<evidence type="ECO:0000256" key="9">
    <source>
        <dbReference type="ARBA" id="ARBA00048504"/>
    </source>
</evidence>
<evidence type="ECO:0000256" key="6">
    <source>
        <dbReference type="ARBA" id="ARBA00043742"/>
    </source>
</evidence>
<dbReference type="RefSeq" id="XP_020913256.1">
    <property type="nucleotide sequence ID" value="XM_021057597.2"/>
</dbReference>
<dbReference type="GO" id="GO:0005739">
    <property type="term" value="C:mitochondrion"/>
    <property type="evidence" value="ECO:0007669"/>
    <property type="project" value="TreeGrafter"/>
</dbReference>
<evidence type="ECO:0000313" key="13">
    <source>
        <dbReference type="EnsemblMetazoa" id="XP_020913256.1"/>
    </source>
</evidence>
<reference evidence="13" key="1">
    <citation type="submission" date="2022-11" db="UniProtKB">
        <authorList>
            <consortium name="EnsemblMetazoa"/>
        </authorList>
    </citation>
    <scope>IDENTIFICATION</scope>
</reference>
<dbReference type="Gene3D" id="3.40.50.1820">
    <property type="entry name" value="alpha/beta hydrolase"/>
    <property type="match status" value="1"/>
</dbReference>
<dbReference type="PRINTS" id="PR00412">
    <property type="entry name" value="EPOXHYDRLASE"/>
</dbReference>